<accession>A0ABY2MXJ2</accession>
<gene>
    <name evidence="6" type="ORF">EHQ90_17065</name>
</gene>
<feature type="region of interest" description="Disordered" evidence="3">
    <location>
        <begin position="303"/>
        <end position="328"/>
    </location>
</feature>
<dbReference type="InterPro" id="IPR013655">
    <property type="entry name" value="PAS_fold_3"/>
</dbReference>
<dbReference type="EMBL" id="RQGT01000099">
    <property type="protein sequence ID" value="TGM11056.1"/>
    <property type="molecule type" value="Genomic_DNA"/>
</dbReference>
<keyword evidence="7" id="KW-1185">Reference proteome</keyword>
<dbReference type="InterPro" id="IPR029787">
    <property type="entry name" value="Nucleotide_cyclase"/>
</dbReference>
<dbReference type="SUPFAM" id="SSF55073">
    <property type="entry name" value="Nucleotide cyclase"/>
    <property type="match status" value="1"/>
</dbReference>
<name>A0ABY2MXJ2_9LEPT</name>
<dbReference type="Gene3D" id="3.30.70.270">
    <property type="match status" value="1"/>
</dbReference>
<organism evidence="6 7">
    <name type="scientific">Leptospira stimsonii</name>
    <dbReference type="NCBI Taxonomy" id="2202203"/>
    <lineage>
        <taxon>Bacteria</taxon>
        <taxon>Pseudomonadati</taxon>
        <taxon>Spirochaetota</taxon>
        <taxon>Spirochaetia</taxon>
        <taxon>Leptospirales</taxon>
        <taxon>Leptospiraceae</taxon>
        <taxon>Leptospira</taxon>
    </lineage>
</organism>
<evidence type="ECO:0000256" key="3">
    <source>
        <dbReference type="SAM" id="MobiDB-lite"/>
    </source>
</evidence>
<evidence type="ECO:0000313" key="7">
    <source>
        <dbReference type="Proteomes" id="UP000297422"/>
    </source>
</evidence>
<evidence type="ECO:0000259" key="5">
    <source>
        <dbReference type="PROSITE" id="PS50887"/>
    </source>
</evidence>
<dbReference type="SMART" id="SM00091">
    <property type="entry name" value="PAS"/>
    <property type="match status" value="1"/>
</dbReference>
<dbReference type="RefSeq" id="WP_135686034.1">
    <property type="nucleotide sequence ID" value="NZ_RQEQ01000034.1"/>
</dbReference>
<proteinExistence type="predicted"/>
<evidence type="ECO:0000256" key="1">
    <source>
        <dbReference type="ARBA" id="ARBA00012528"/>
    </source>
</evidence>
<dbReference type="Proteomes" id="UP000297422">
    <property type="component" value="Unassembled WGS sequence"/>
</dbReference>
<dbReference type="NCBIfam" id="TIGR00229">
    <property type="entry name" value="sensory_box"/>
    <property type="match status" value="1"/>
</dbReference>
<dbReference type="NCBIfam" id="TIGR00254">
    <property type="entry name" value="GGDEF"/>
    <property type="match status" value="1"/>
</dbReference>
<dbReference type="EC" id="2.7.7.65" evidence="1"/>
<feature type="domain" description="GGDEF" evidence="5">
    <location>
        <begin position="172"/>
        <end position="308"/>
    </location>
</feature>
<dbReference type="SUPFAM" id="SSF55785">
    <property type="entry name" value="PYP-like sensor domain (PAS domain)"/>
    <property type="match status" value="1"/>
</dbReference>
<dbReference type="InterPro" id="IPR000014">
    <property type="entry name" value="PAS"/>
</dbReference>
<comment type="caution">
    <text evidence="6">The sequence shown here is derived from an EMBL/GenBank/DDBJ whole genome shotgun (WGS) entry which is preliminary data.</text>
</comment>
<dbReference type="PANTHER" id="PTHR45138:SF9">
    <property type="entry name" value="DIGUANYLATE CYCLASE DGCM-RELATED"/>
    <property type="match status" value="1"/>
</dbReference>
<dbReference type="InterPro" id="IPR000160">
    <property type="entry name" value="GGDEF_dom"/>
</dbReference>
<protein>
    <recommendedName>
        <fullName evidence="1">diguanylate cyclase</fullName>
        <ecNumber evidence="1">2.7.7.65</ecNumber>
    </recommendedName>
</protein>
<dbReference type="PANTHER" id="PTHR45138">
    <property type="entry name" value="REGULATORY COMPONENTS OF SENSORY TRANSDUCTION SYSTEM"/>
    <property type="match status" value="1"/>
</dbReference>
<dbReference type="InterPro" id="IPR043128">
    <property type="entry name" value="Rev_trsase/Diguanyl_cyclase"/>
</dbReference>
<dbReference type="InterPro" id="IPR035965">
    <property type="entry name" value="PAS-like_dom_sf"/>
</dbReference>
<feature type="domain" description="PAS" evidence="4">
    <location>
        <begin position="5"/>
        <end position="75"/>
    </location>
</feature>
<dbReference type="PROSITE" id="PS50887">
    <property type="entry name" value="GGDEF"/>
    <property type="match status" value="1"/>
</dbReference>
<comment type="catalytic activity">
    <reaction evidence="2">
        <text>2 GTP = 3',3'-c-di-GMP + 2 diphosphate</text>
        <dbReference type="Rhea" id="RHEA:24898"/>
        <dbReference type="ChEBI" id="CHEBI:33019"/>
        <dbReference type="ChEBI" id="CHEBI:37565"/>
        <dbReference type="ChEBI" id="CHEBI:58805"/>
        <dbReference type="EC" id="2.7.7.65"/>
    </reaction>
</comment>
<dbReference type="Pfam" id="PF08447">
    <property type="entry name" value="PAS_3"/>
    <property type="match status" value="1"/>
</dbReference>
<dbReference type="Gene3D" id="3.30.450.20">
    <property type="entry name" value="PAS domain"/>
    <property type="match status" value="1"/>
</dbReference>
<dbReference type="SMART" id="SM00267">
    <property type="entry name" value="GGDEF"/>
    <property type="match status" value="1"/>
</dbReference>
<dbReference type="PROSITE" id="PS50112">
    <property type="entry name" value="PAS"/>
    <property type="match status" value="1"/>
</dbReference>
<evidence type="ECO:0000256" key="2">
    <source>
        <dbReference type="ARBA" id="ARBA00034247"/>
    </source>
</evidence>
<reference evidence="7" key="1">
    <citation type="journal article" date="2019" name="PLoS Negl. Trop. Dis.">
        <title>Revisiting the worldwide diversity of Leptospira species in the environment.</title>
        <authorList>
            <person name="Vincent A.T."/>
            <person name="Schiettekatte O."/>
            <person name="Bourhy P."/>
            <person name="Veyrier F.J."/>
            <person name="Picardeau M."/>
        </authorList>
    </citation>
    <scope>NUCLEOTIDE SEQUENCE [LARGE SCALE GENOMIC DNA]</scope>
    <source>
        <strain evidence="7">201702407</strain>
    </source>
</reference>
<dbReference type="CDD" id="cd01949">
    <property type="entry name" value="GGDEF"/>
    <property type="match status" value="1"/>
</dbReference>
<dbReference type="Pfam" id="PF00990">
    <property type="entry name" value="GGDEF"/>
    <property type="match status" value="1"/>
</dbReference>
<evidence type="ECO:0000313" key="6">
    <source>
        <dbReference type="EMBL" id="TGM11056.1"/>
    </source>
</evidence>
<evidence type="ECO:0000259" key="4">
    <source>
        <dbReference type="PROSITE" id="PS50112"/>
    </source>
</evidence>
<dbReference type="CDD" id="cd00130">
    <property type="entry name" value="PAS"/>
    <property type="match status" value="1"/>
</dbReference>
<sequence length="328" mass="37243">MNFEQEYNLEKFVNNSLDLISIQRLDGTVIQVNPSFERILGWSEKDLLGSNPFHLLHPDDLDSTLKEIEKLNQGIPTLAFQNRFRCSDGSYKFFAWTCYPDLNEGLLYTSGRDITDLVESNRKISQLAAELKEANNRLFEQASTDPLTKLKNRRAFNEALQYLIHLTLKQESQISLMMIDADHFKAFNDQFGHPEGDQVLIQLASLLLEKVGRDDIVGRYGGEEFIIALPGASEKEAGTIAESIARTIRNFSWEKKNVTVSIGISTIQFHSNRGNENADLQRLLIEKADQALYQSKVNGRDQVTHHSNIDPEDLSFCSKPKSDRFSPS</sequence>
<dbReference type="InterPro" id="IPR050469">
    <property type="entry name" value="Diguanylate_Cyclase"/>
</dbReference>